<sequence length="86" mass="9759">MSWSVGLGGRMTIPKLLLPFFILHSFCEGSNQPPRFLNYFFSTYLLIYEDTPVGSWASVQKCLPLAQRAVSHVLTQYLMAFSVVQL</sequence>
<accession>A0AAD6FW46</accession>
<evidence type="ECO:0000313" key="3">
    <source>
        <dbReference type="Proteomes" id="UP001219934"/>
    </source>
</evidence>
<protein>
    <recommendedName>
        <fullName evidence="4">Secreted protein</fullName>
    </recommendedName>
</protein>
<dbReference type="Proteomes" id="UP001219934">
    <property type="component" value="Unassembled WGS sequence"/>
</dbReference>
<evidence type="ECO:0000313" key="2">
    <source>
        <dbReference type="EMBL" id="KAJ4949641.1"/>
    </source>
</evidence>
<feature type="signal peptide" evidence="1">
    <location>
        <begin position="1"/>
        <end position="29"/>
    </location>
</feature>
<comment type="caution">
    <text evidence="2">The sequence shown here is derived from an EMBL/GenBank/DDBJ whole genome shotgun (WGS) entry which is preliminary data.</text>
</comment>
<gene>
    <name evidence="2" type="ORF">JOQ06_021150</name>
</gene>
<keyword evidence="1" id="KW-0732">Signal</keyword>
<proteinExistence type="predicted"/>
<reference evidence="2" key="1">
    <citation type="submission" date="2022-11" db="EMBL/GenBank/DDBJ databases">
        <title>Chromosome-level genome of Pogonophryne albipinna.</title>
        <authorList>
            <person name="Jo E."/>
        </authorList>
    </citation>
    <scope>NUCLEOTIDE SEQUENCE</scope>
    <source>
        <strain evidence="2">SGF0006</strain>
        <tissue evidence="2">Muscle</tissue>
    </source>
</reference>
<evidence type="ECO:0008006" key="4">
    <source>
        <dbReference type="Google" id="ProtNLM"/>
    </source>
</evidence>
<keyword evidence="3" id="KW-1185">Reference proteome</keyword>
<feature type="chain" id="PRO_5042265393" description="Secreted protein" evidence="1">
    <location>
        <begin position="30"/>
        <end position="86"/>
    </location>
</feature>
<evidence type="ECO:0000256" key="1">
    <source>
        <dbReference type="SAM" id="SignalP"/>
    </source>
</evidence>
<dbReference type="AlphaFoldDB" id="A0AAD6FW46"/>
<dbReference type="EMBL" id="JAPTMU010000001">
    <property type="protein sequence ID" value="KAJ4949641.1"/>
    <property type="molecule type" value="Genomic_DNA"/>
</dbReference>
<name>A0AAD6FW46_9TELE</name>
<organism evidence="2 3">
    <name type="scientific">Pogonophryne albipinna</name>
    <dbReference type="NCBI Taxonomy" id="1090488"/>
    <lineage>
        <taxon>Eukaryota</taxon>
        <taxon>Metazoa</taxon>
        <taxon>Chordata</taxon>
        <taxon>Craniata</taxon>
        <taxon>Vertebrata</taxon>
        <taxon>Euteleostomi</taxon>
        <taxon>Actinopterygii</taxon>
        <taxon>Neopterygii</taxon>
        <taxon>Teleostei</taxon>
        <taxon>Neoteleostei</taxon>
        <taxon>Acanthomorphata</taxon>
        <taxon>Eupercaria</taxon>
        <taxon>Perciformes</taxon>
        <taxon>Notothenioidei</taxon>
        <taxon>Pogonophryne</taxon>
    </lineage>
</organism>